<dbReference type="Pfam" id="PF07119">
    <property type="entry name" value="DUF1375"/>
    <property type="match status" value="1"/>
</dbReference>
<organism evidence="1 2">
    <name type="scientific">Microbulbifer spongiae</name>
    <dbReference type="NCBI Taxonomy" id="2944933"/>
    <lineage>
        <taxon>Bacteria</taxon>
        <taxon>Pseudomonadati</taxon>
        <taxon>Pseudomonadota</taxon>
        <taxon>Gammaproteobacteria</taxon>
        <taxon>Cellvibrionales</taxon>
        <taxon>Microbulbiferaceae</taxon>
        <taxon>Microbulbifer</taxon>
    </lineage>
</organism>
<keyword evidence="1" id="KW-0449">Lipoprotein</keyword>
<dbReference type="PROSITE" id="PS51257">
    <property type="entry name" value="PROKAR_LIPOPROTEIN"/>
    <property type="match status" value="1"/>
</dbReference>
<gene>
    <name evidence="1" type="ORF">M8T91_11450</name>
</gene>
<name>A0ABY9E697_9GAMM</name>
<dbReference type="InterPro" id="IPR010780">
    <property type="entry name" value="DUF1375"/>
</dbReference>
<evidence type="ECO:0000313" key="1">
    <source>
        <dbReference type="EMBL" id="WKD48538.1"/>
    </source>
</evidence>
<dbReference type="RefSeq" id="WP_301414299.1">
    <property type="nucleotide sequence ID" value="NZ_CP098023.1"/>
</dbReference>
<proteinExistence type="predicted"/>
<reference evidence="1 2" key="1">
    <citation type="submission" date="2022-05" db="EMBL/GenBank/DDBJ databases">
        <title>Microbulbifer sp. nov., isolated from sponge.</title>
        <authorList>
            <person name="Gao L."/>
        </authorList>
    </citation>
    <scope>NUCLEOTIDE SEQUENCE [LARGE SCALE GENOMIC DNA]</scope>
    <source>
        <strain evidence="1 2">MI-G</strain>
    </source>
</reference>
<evidence type="ECO:0000313" key="2">
    <source>
        <dbReference type="Proteomes" id="UP001321520"/>
    </source>
</evidence>
<sequence>MHKIYIIVFSLIVTGCGTFTSLSSSDNKIASALKRQKTQCEETSRAYGGVSYNLCKLNSNPGYPHFDWALGFYVLDIAACTITDTVVLPYTIVEQHKKGSIRIKS</sequence>
<accession>A0ABY9E697</accession>
<protein>
    <submittedName>
        <fullName evidence="1">YceK/YidQ family lipoprotein</fullName>
    </submittedName>
</protein>
<dbReference type="EMBL" id="CP098023">
    <property type="protein sequence ID" value="WKD48538.1"/>
    <property type="molecule type" value="Genomic_DNA"/>
</dbReference>
<keyword evidence="2" id="KW-1185">Reference proteome</keyword>
<dbReference type="Proteomes" id="UP001321520">
    <property type="component" value="Chromosome"/>
</dbReference>